<feature type="transmembrane region" description="Helical" evidence="9">
    <location>
        <begin position="356"/>
        <end position="386"/>
    </location>
</feature>
<comment type="similarity">
    <text evidence="2">Belongs to the V-ATPase 116 kDa subunit family.</text>
</comment>
<gene>
    <name evidence="10" type="ORF">THITH_17480</name>
</gene>
<dbReference type="PANTHER" id="PTHR11629:SF63">
    <property type="entry name" value="V-TYPE PROTON ATPASE SUBUNIT A"/>
    <property type="match status" value="1"/>
</dbReference>
<evidence type="ECO:0000256" key="4">
    <source>
        <dbReference type="ARBA" id="ARBA00022692"/>
    </source>
</evidence>
<feature type="transmembrane region" description="Helical" evidence="9">
    <location>
        <begin position="551"/>
        <end position="572"/>
    </location>
</feature>
<reference evidence="10 11" key="1">
    <citation type="submission" date="2013-12" db="EMBL/GenBank/DDBJ databases">
        <authorList>
            <consortium name="DOE Joint Genome Institute"/>
            <person name="Muyzer G."/>
            <person name="Huntemann M."/>
            <person name="Han J."/>
            <person name="Chen A."/>
            <person name="Kyrpides N."/>
            <person name="Mavromatis K."/>
            <person name="Markowitz V."/>
            <person name="Palaniappan K."/>
            <person name="Ivanova N."/>
            <person name="Schaumberg A."/>
            <person name="Pati A."/>
            <person name="Liolios K."/>
            <person name="Nordberg H.P."/>
            <person name="Cantor M.N."/>
            <person name="Hua S.X."/>
            <person name="Woyke T."/>
        </authorList>
    </citation>
    <scope>NUCLEOTIDE SEQUENCE [LARGE SCALE GENOMIC DNA]</scope>
    <source>
        <strain evidence="10 11">ARh 1</strain>
    </source>
</reference>
<dbReference type="KEGG" id="tti:THITH_17480"/>
<evidence type="ECO:0000256" key="3">
    <source>
        <dbReference type="ARBA" id="ARBA00022448"/>
    </source>
</evidence>
<keyword evidence="5 9" id="KW-1133">Transmembrane helix</keyword>
<dbReference type="GO" id="GO:0051117">
    <property type="term" value="F:ATPase binding"/>
    <property type="evidence" value="ECO:0007669"/>
    <property type="project" value="TreeGrafter"/>
</dbReference>
<accession>W0DS35</accession>
<keyword evidence="8" id="KW-0175">Coiled coil</keyword>
<evidence type="ECO:0000313" key="11">
    <source>
        <dbReference type="Proteomes" id="UP000005289"/>
    </source>
</evidence>
<feature type="transmembrane region" description="Helical" evidence="9">
    <location>
        <begin position="497"/>
        <end position="517"/>
    </location>
</feature>
<evidence type="ECO:0000256" key="1">
    <source>
        <dbReference type="ARBA" id="ARBA00004141"/>
    </source>
</evidence>
<organism evidence="10 11">
    <name type="scientific">Thioalkalivibrio paradoxus ARh 1</name>
    <dbReference type="NCBI Taxonomy" id="713585"/>
    <lineage>
        <taxon>Bacteria</taxon>
        <taxon>Pseudomonadati</taxon>
        <taxon>Pseudomonadota</taxon>
        <taxon>Gammaproteobacteria</taxon>
        <taxon>Chromatiales</taxon>
        <taxon>Ectothiorhodospiraceae</taxon>
        <taxon>Thioalkalivibrio</taxon>
    </lineage>
</organism>
<evidence type="ECO:0000256" key="6">
    <source>
        <dbReference type="ARBA" id="ARBA00023065"/>
    </source>
</evidence>
<dbReference type="EMBL" id="CP007029">
    <property type="protein sequence ID" value="AHE99788.1"/>
    <property type="molecule type" value="Genomic_DNA"/>
</dbReference>
<dbReference type="GO" id="GO:0007035">
    <property type="term" value="P:vacuolar acidification"/>
    <property type="evidence" value="ECO:0007669"/>
    <property type="project" value="TreeGrafter"/>
</dbReference>
<evidence type="ECO:0000256" key="5">
    <source>
        <dbReference type="ARBA" id="ARBA00022989"/>
    </source>
</evidence>
<dbReference type="Gene3D" id="3.30.70.2170">
    <property type="match status" value="1"/>
</dbReference>
<dbReference type="GO" id="GO:0016471">
    <property type="term" value="C:vacuolar proton-transporting V-type ATPase complex"/>
    <property type="evidence" value="ECO:0007669"/>
    <property type="project" value="TreeGrafter"/>
</dbReference>
<comment type="subcellular location">
    <subcellularLocation>
        <location evidence="1">Membrane</location>
        <topology evidence="1">Multi-pass membrane protein</topology>
    </subcellularLocation>
</comment>
<dbReference type="Gene3D" id="3.30.70.2750">
    <property type="match status" value="1"/>
</dbReference>
<dbReference type="Proteomes" id="UP000005289">
    <property type="component" value="Chromosome"/>
</dbReference>
<sequence length="632" mass="70365">MMKPQPMRHVRLLVLAEDLPQASLTLAETESFHPDPRAPQEQQLTPLEDCRYQQVHQQARSRLDKIRQMIPVPEPDLGEIRVVELDELTQTNTILGEAWSSCLRLQESFRELDERARLLDEEAAALANFAELQVDLGMLRTKTRFLEFHVGVVPRENVSRLQGALGLAGYLLFSYMERGGNSHVVIVGPPSKSEQSEIGSLLSSAGFQAIPLPQGLDASPEAIRAEQQQRRDRIDAEREALQRELESCARSYRDDLVRAETVLSLAEPFVNLDPAIRSAGYLACIAGWVPARAVPDVQRRLKQALGERFSLESRKPRADERPLVPSVPVRHRLLQPFALLVKQYGIPRYGEIDPTFLFTITFLLMFGTMFGDVGHGAVLALLAWLFRKPLGRFYLFGVLAGLSSVFFGFLFGSVFGYKELLPALWMSPLYDPILMLQLALAWGVFFLTLACVLTIYNRFAIAEPMAAVFGHHGVVNLLFYLGLVWGGVGLATGDGFGTLPAVLVIASLAALAVYNWFHLDAPVGEKILVVLIETLETVIGYISNTLSFLRVAAFSINHVALMIAVLTLAGMMGAVGHVLMVIFGNIFVMVLEGVIVTIQVMRLQYYEGFSRYFSGDGREFAPLRLRRRPRAA</sequence>
<feature type="transmembrane region" description="Helical" evidence="9">
    <location>
        <begin position="468"/>
        <end position="491"/>
    </location>
</feature>
<keyword evidence="3" id="KW-0813">Transport</keyword>
<evidence type="ECO:0000256" key="8">
    <source>
        <dbReference type="SAM" id="Coils"/>
    </source>
</evidence>
<feature type="transmembrane region" description="Helical" evidence="9">
    <location>
        <begin position="578"/>
        <end position="601"/>
    </location>
</feature>
<feature type="transmembrane region" description="Helical" evidence="9">
    <location>
        <begin position="435"/>
        <end position="456"/>
    </location>
</feature>
<keyword evidence="7 9" id="KW-0472">Membrane</keyword>
<dbReference type="STRING" id="713585.THITH_17480"/>
<evidence type="ECO:0000256" key="7">
    <source>
        <dbReference type="ARBA" id="ARBA00023136"/>
    </source>
</evidence>
<keyword evidence="11" id="KW-1185">Reference proteome</keyword>
<dbReference type="HOGENOM" id="CLU_025558_0_1_6"/>
<keyword evidence="4 9" id="KW-0812">Transmembrane</keyword>
<feature type="transmembrane region" description="Helical" evidence="9">
    <location>
        <begin position="393"/>
        <end position="415"/>
    </location>
</feature>
<dbReference type="AlphaFoldDB" id="W0DS35"/>
<name>W0DS35_9GAMM</name>
<evidence type="ECO:0000313" key="10">
    <source>
        <dbReference type="EMBL" id="AHE99788.1"/>
    </source>
</evidence>
<protein>
    <submittedName>
        <fullName evidence="10">ATPase</fullName>
    </submittedName>
</protein>
<proteinExistence type="inferred from homology"/>
<dbReference type="PANTHER" id="PTHR11629">
    <property type="entry name" value="VACUOLAR PROTON ATPASES"/>
    <property type="match status" value="1"/>
</dbReference>
<dbReference type="GO" id="GO:0046961">
    <property type="term" value="F:proton-transporting ATPase activity, rotational mechanism"/>
    <property type="evidence" value="ECO:0007669"/>
    <property type="project" value="InterPro"/>
</dbReference>
<dbReference type="GO" id="GO:0033179">
    <property type="term" value="C:proton-transporting V-type ATPase, V0 domain"/>
    <property type="evidence" value="ECO:0007669"/>
    <property type="project" value="InterPro"/>
</dbReference>
<dbReference type="InterPro" id="IPR002490">
    <property type="entry name" value="V-ATPase_116kDa_su"/>
</dbReference>
<evidence type="ECO:0000256" key="2">
    <source>
        <dbReference type="ARBA" id="ARBA00009904"/>
    </source>
</evidence>
<dbReference type="Pfam" id="PF01496">
    <property type="entry name" value="V_ATPase_I"/>
    <property type="match status" value="2"/>
</dbReference>
<feature type="coiled-coil region" evidence="8">
    <location>
        <begin position="224"/>
        <end position="251"/>
    </location>
</feature>
<keyword evidence="6" id="KW-0406">Ion transport</keyword>
<evidence type="ECO:0000256" key="9">
    <source>
        <dbReference type="SAM" id="Phobius"/>
    </source>
</evidence>
<dbReference type="Gene3D" id="1.20.1460.20">
    <property type="match status" value="1"/>
</dbReference>